<keyword evidence="3" id="KW-0378">Hydrolase</keyword>
<organism evidence="13 14">
    <name type="scientific">Candidatus Lachnoclostridium stercoripullorum</name>
    <dbReference type="NCBI Taxonomy" id="2838635"/>
    <lineage>
        <taxon>Bacteria</taxon>
        <taxon>Bacillati</taxon>
        <taxon>Bacillota</taxon>
        <taxon>Clostridia</taxon>
        <taxon>Lachnospirales</taxon>
        <taxon>Lachnospiraceae</taxon>
    </lineage>
</organism>
<evidence type="ECO:0000256" key="7">
    <source>
        <dbReference type="PIRSR" id="PIRSR618044-1"/>
    </source>
</evidence>
<feature type="region of interest" description="Disordered" evidence="10">
    <location>
        <begin position="378"/>
        <end position="408"/>
    </location>
</feature>
<dbReference type="GO" id="GO:0006508">
    <property type="term" value="P:proteolysis"/>
    <property type="evidence" value="ECO:0007669"/>
    <property type="project" value="InterPro"/>
</dbReference>
<name>A0A9D2AXN7_9FIRM</name>
<dbReference type="GO" id="GO:0009002">
    <property type="term" value="F:serine-type D-Ala-D-Ala carboxypeptidase activity"/>
    <property type="evidence" value="ECO:0007669"/>
    <property type="project" value="InterPro"/>
</dbReference>
<evidence type="ECO:0000256" key="3">
    <source>
        <dbReference type="ARBA" id="ARBA00022801"/>
    </source>
</evidence>
<keyword evidence="2" id="KW-0732">Signal</keyword>
<evidence type="ECO:0000256" key="4">
    <source>
        <dbReference type="ARBA" id="ARBA00022960"/>
    </source>
</evidence>
<feature type="active site" evidence="7">
    <location>
        <position position="124"/>
    </location>
</feature>
<evidence type="ECO:0000256" key="10">
    <source>
        <dbReference type="SAM" id="MobiDB-lite"/>
    </source>
</evidence>
<evidence type="ECO:0000256" key="9">
    <source>
        <dbReference type="RuleBase" id="RU004016"/>
    </source>
</evidence>
<evidence type="ECO:0000259" key="12">
    <source>
        <dbReference type="Pfam" id="PF00768"/>
    </source>
</evidence>
<dbReference type="EMBL" id="DXEU01000164">
    <property type="protein sequence ID" value="HIX52959.1"/>
    <property type="molecule type" value="Genomic_DNA"/>
</dbReference>
<evidence type="ECO:0000313" key="14">
    <source>
        <dbReference type="Proteomes" id="UP000886780"/>
    </source>
</evidence>
<feature type="active site" description="Acyl-ester intermediate" evidence="7">
    <location>
        <position position="65"/>
    </location>
</feature>
<dbReference type="InterPro" id="IPR018044">
    <property type="entry name" value="Peptidase_S11"/>
</dbReference>
<evidence type="ECO:0000256" key="2">
    <source>
        <dbReference type="ARBA" id="ARBA00022729"/>
    </source>
</evidence>
<dbReference type="Gene3D" id="3.40.710.10">
    <property type="entry name" value="DD-peptidase/beta-lactamase superfamily"/>
    <property type="match status" value="1"/>
</dbReference>
<accession>A0A9D2AXN7</accession>
<dbReference type="GO" id="GO:0071555">
    <property type="term" value="P:cell wall organization"/>
    <property type="evidence" value="ECO:0007669"/>
    <property type="project" value="UniProtKB-KW"/>
</dbReference>
<keyword evidence="4" id="KW-0133">Cell shape</keyword>
<evidence type="ECO:0000256" key="8">
    <source>
        <dbReference type="PIRSR" id="PIRSR618044-2"/>
    </source>
</evidence>
<dbReference type="PANTHER" id="PTHR21581:SF6">
    <property type="entry name" value="TRAFFICKING PROTEIN PARTICLE COMPLEX SUBUNIT 12"/>
    <property type="match status" value="1"/>
</dbReference>
<reference evidence="13" key="2">
    <citation type="submission" date="2021-04" db="EMBL/GenBank/DDBJ databases">
        <authorList>
            <person name="Gilroy R."/>
        </authorList>
    </citation>
    <scope>NUCLEOTIDE SEQUENCE</scope>
    <source>
        <strain evidence="13">ChiGjej4B4-12881</strain>
    </source>
</reference>
<dbReference type="InterPro" id="IPR001967">
    <property type="entry name" value="Peptidase_S11_N"/>
</dbReference>
<feature type="binding site" evidence="8">
    <location>
        <position position="237"/>
    </location>
    <ligand>
        <name>substrate</name>
    </ligand>
</feature>
<dbReference type="Pfam" id="PF00768">
    <property type="entry name" value="Peptidase_S11"/>
    <property type="match status" value="1"/>
</dbReference>
<keyword evidence="11" id="KW-0812">Transmembrane</keyword>
<feature type="transmembrane region" description="Helical" evidence="11">
    <location>
        <begin position="413"/>
        <end position="438"/>
    </location>
</feature>
<keyword evidence="13" id="KW-0645">Protease</keyword>
<dbReference type="GO" id="GO:0009252">
    <property type="term" value="P:peptidoglycan biosynthetic process"/>
    <property type="evidence" value="ECO:0007669"/>
    <property type="project" value="UniProtKB-KW"/>
</dbReference>
<gene>
    <name evidence="13" type="ORF">IAA28_09165</name>
</gene>
<protein>
    <submittedName>
        <fullName evidence="13">D-alanyl-D-alanine carboxypeptidase</fullName>
    </submittedName>
</protein>
<evidence type="ECO:0000256" key="6">
    <source>
        <dbReference type="ARBA" id="ARBA00023316"/>
    </source>
</evidence>
<dbReference type="GO" id="GO:0008360">
    <property type="term" value="P:regulation of cell shape"/>
    <property type="evidence" value="ECO:0007669"/>
    <property type="project" value="UniProtKB-KW"/>
</dbReference>
<dbReference type="InterPro" id="IPR012338">
    <property type="entry name" value="Beta-lactam/transpept-like"/>
</dbReference>
<sequence>MSLRRRLRPFISFLLACQLFVLTAYGKPDWPRDTGVQAEAGIVVDMDSGAVLFGQNIHLPYPPASITKLLTALVVLEHCQLDETVEFSETAVNSVESDSGNKLGSVAGDRLSVEDCLYGMLLESSNQAANALAEHTAGSIPDFVEMMNEKIAQLGCTESHFNNPSGLNGDTQYVSAYDMAIIARAAFSNEELLTISSTLSRKLAGTANYPGGITVENENRLIKPDDELYYPSAKAGKTGYLIAAGNTLVTYGEENGRRLVSVILKGQPRQYFMDARTLMEFGFRDFKNIAPAESEGRYVTGEEVLHLDRGDFACQDLMIDPAAVITLPNGASLEDADVTLDALPAEYSERAVGQLTYTYNDRVIGTAFLLAKDGVALPDAPQETPEEGETEPAESVPAENAASPESEGASLSAGATAAIVVLVLAVLLGVGFAAWRYIQHKKEMERLARRRAERRRRLEESGEWEEFERIRAMQKSRRAEDE</sequence>
<feature type="domain" description="Peptidase S11 D-alanyl-D-alanine carboxypeptidase A N-terminal" evidence="12">
    <location>
        <begin position="35"/>
        <end position="266"/>
    </location>
</feature>
<keyword evidence="5" id="KW-0573">Peptidoglycan synthesis</keyword>
<keyword evidence="11" id="KW-0472">Membrane</keyword>
<keyword evidence="6" id="KW-0961">Cell wall biogenesis/degradation</keyword>
<feature type="active site" description="Proton acceptor" evidence="7">
    <location>
        <position position="68"/>
    </location>
</feature>
<dbReference type="AlphaFoldDB" id="A0A9D2AXN7"/>
<dbReference type="PRINTS" id="PR00725">
    <property type="entry name" value="DADACBPTASE1"/>
</dbReference>
<proteinExistence type="inferred from homology"/>
<dbReference type="SUPFAM" id="SSF56601">
    <property type="entry name" value="beta-lactamase/transpeptidase-like"/>
    <property type="match status" value="1"/>
</dbReference>
<keyword evidence="13" id="KW-0121">Carboxypeptidase</keyword>
<comment type="similarity">
    <text evidence="1 9">Belongs to the peptidase S11 family.</text>
</comment>
<reference evidence="13" key="1">
    <citation type="journal article" date="2021" name="PeerJ">
        <title>Extensive microbial diversity within the chicken gut microbiome revealed by metagenomics and culture.</title>
        <authorList>
            <person name="Gilroy R."/>
            <person name="Ravi A."/>
            <person name="Getino M."/>
            <person name="Pursley I."/>
            <person name="Horton D.L."/>
            <person name="Alikhan N.F."/>
            <person name="Baker D."/>
            <person name="Gharbi K."/>
            <person name="Hall N."/>
            <person name="Watson M."/>
            <person name="Adriaenssens E.M."/>
            <person name="Foster-Nyarko E."/>
            <person name="Jarju S."/>
            <person name="Secka A."/>
            <person name="Antonio M."/>
            <person name="Oren A."/>
            <person name="Chaudhuri R.R."/>
            <person name="La Ragione R."/>
            <person name="Hildebrand F."/>
            <person name="Pallen M.J."/>
        </authorList>
    </citation>
    <scope>NUCLEOTIDE SEQUENCE</scope>
    <source>
        <strain evidence="13">ChiGjej4B4-12881</strain>
    </source>
</reference>
<evidence type="ECO:0000256" key="1">
    <source>
        <dbReference type="ARBA" id="ARBA00007164"/>
    </source>
</evidence>
<evidence type="ECO:0000313" key="13">
    <source>
        <dbReference type="EMBL" id="HIX52959.1"/>
    </source>
</evidence>
<dbReference type="PANTHER" id="PTHR21581">
    <property type="entry name" value="D-ALANYL-D-ALANINE CARBOXYPEPTIDASE"/>
    <property type="match status" value="1"/>
</dbReference>
<keyword evidence="11" id="KW-1133">Transmembrane helix</keyword>
<dbReference type="Proteomes" id="UP000886780">
    <property type="component" value="Unassembled WGS sequence"/>
</dbReference>
<comment type="caution">
    <text evidence="13">The sequence shown here is derived from an EMBL/GenBank/DDBJ whole genome shotgun (WGS) entry which is preliminary data.</text>
</comment>
<evidence type="ECO:0000256" key="11">
    <source>
        <dbReference type="SAM" id="Phobius"/>
    </source>
</evidence>
<evidence type="ECO:0000256" key="5">
    <source>
        <dbReference type="ARBA" id="ARBA00022984"/>
    </source>
</evidence>